<proteinExistence type="predicted"/>
<dbReference type="EMBL" id="JBEDUW010000005">
    <property type="protein sequence ID" value="KAK9927073.1"/>
    <property type="molecule type" value="Genomic_DNA"/>
</dbReference>
<protein>
    <recommendedName>
        <fullName evidence="3">Secreted protein</fullName>
    </recommendedName>
</protein>
<evidence type="ECO:0000313" key="1">
    <source>
        <dbReference type="EMBL" id="KAK9927073.1"/>
    </source>
</evidence>
<sequence length="67" mass="7172">MNAYRFLAQRLVTALCAPSIGGPHTLGDKTLNHKAVDRSDEAAAVTPRYRNFPLTTLSASACRAVGK</sequence>
<reference evidence="1 2" key="1">
    <citation type="journal article" date="2023" name="G3 (Bethesda)">
        <title>A chromosome-length genome assembly and annotation of blackberry (Rubus argutus, cv. 'Hillquist').</title>
        <authorList>
            <person name="Bruna T."/>
            <person name="Aryal R."/>
            <person name="Dudchenko O."/>
            <person name="Sargent D.J."/>
            <person name="Mead D."/>
            <person name="Buti M."/>
            <person name="Cavallini A."/>
            <person name="Hytonen T."/>
            <person name="Andres J."/>
            <person name="Pham M."/>
            <person name="Weisz D."/>
            <person name="Mascagni F."/>
            <person name="Usai G."/>
            <person name="Natali L."/>
            <person name="Bassil N."/>
            <person name="Fernandez G.E."/>
            <person name="Lomsadze A."/>
            <person name="Armour M."/>
            <person name="Olukolu B."/>
            <person name="Poorten T."/>
            <person name="Britton C."/>
            <person name="Davik J."/>
            <person name="Ashrafi H."/>
            <person name="Aiden E.L."/>
            <person name="Borodovsky M."/>
            <person name="Worthington M."/>
        </authorList>
    </citation>
    <scope>NUCLEOTIDE SEQUENCE [LARGE SCALE GENOMIC DNA]</scope>
    <source>
        <strain evidence="1">PI 553951</strain>
    </source>
</reference>
<evidence type="ECO:0008006" key="3">
    <source>
        <dbReference type="Google" id="ProtNLM"/>
    </source>
</evidence>
<organism evidence="1 2">
    <name type="scientific">Rubus argutus</name>
    <name type="common">Southern blackberry</name>
    <dbReference type="NCBI Taxonomy" id="59490"/>
    <lineage>
        <taxon>Eukaryota</taxon>
        <taxon>Viridiplantae</taxon>
        <taxon>Streptophyta</taxon>
        <taxon>Embryophyta</taxon>
        <taxon>Tracheophyta</taxon>
        <taxon>Spermatophyta</taxon>
        <taxon>Magnoliopsida</taxon>
        <taxon>eudicotyledons</taxon>
        <taxon>Gunneridae</taxon>
        <taxon>Pentapetalae</taxon>
        <taxon>rosids</taxon>
        <taxon>fabids</taxon>
        <taxon>Rosales</taxon>
        <taxon>Rosaceae</taxon>
        <taxon>Rosoideae</taxon>
        <taxon>Rosoideae incertae sedis</taxon>
        <taxon>Rubus</taxon>
    </lineage>
</organism>
<keyword evidence="2" id="KW-1185">Reference proteome</keyword>
<dbReference type="Proteomes" id="UP001457282">
    <property type="component" value="Unassembled WGS sequence"/>
</dbReference>
<gene>
    <name evidence="1" type="ORF">M0R45_024275</name>
</gene>
<name>A0AAW1WTQ7_RUBAR</name>
<dbReference type="AlphaFoldDB" id="A0AAW1WTQ7"/>
<accession>A0AAW1WTQ7</accession>
<evidence type="ECO:0000313" key="2">
    <source>
        <dbReference type="Proteomes" id="UP001457282"/>
    </source>
</evidence>
<comment type="caution">
    <text evidence="1">The sequence shown here is derived from an EMBL/GenBank/DDBJ whole genome shotgun (WGS) entry which is preliminary data.</text>
</comment>